<reference evidence="2 3" key="1">
    <citation type="journal article" date="2010" name="Stand. Genomic Sci.">
        <title>Complete genome sequence of Streptosporangium roseum type strain (NI 9100).</title>
        <authorList>
            <person name="Nolan M."/>
            <person name="Sikorski J."/>
            <person name="Jando M."/>
            <person name="Lucas S."/>
            <person name="Lapidus A."/>
            <person name="Glavina Del Rio T."/>
            <person name="Chen F."/>
            <person name="Tice H."/>
            <person name="Pitluck S."/>
            <person name="Cheng J.F."/>
            <person name="Chertkov O."/>
            <person name="Sims D."/>
            <person name="Meincke L."/>
            <person name="Brettin T."/>
            <person name="Han C."/>
            <person name="Detter J.C."/>
            <person name="Bruce D."/>
            <person name="Goodwin L."/>
            <person name="Land M."/>
            <person name="Hauser L."/>
            <person name="Chang Y.J."/>
            <person name="Jeffries C.D."/>
            <person name="Ivanova N."/>
            <person name="Mavromatis K."/>
            <person name="Mikhailova N."/>
            <person name="Chen A."/>
            <person name="Palaniappan K."/>
            <person name="Chain P."/>
            <person name="Rohde M."/>
            <person name="Goker M."/>
            <person name="Bristow J."/>
            <person name="Eisen J.A."/>
            <person name="Markowitz V."/>
            <person name="Hugenholtz P."/>
            <person name="Kyrpides N.C."/>
            <person name="Klenk H.P."/>
        </authorList>
    </citation>
    <scope>NUCLEOTIDE SEQUENCE [LARGE SCALE GENOMIC DNA]</scope>
    <source>
        <strain evidence="3">ATCC 12428 / DSM 43021 / JCM 3005 / NI 9100</strain>
    </source>
</reference>
<evidence type="ECO:0000313" key="3">
    <source>
        <dbReference type="Proteomes" id="UP000002029"/>
    </source>
</evidence>
<feature type="region of interest" description="Disordered" evidence="1">
    <location>
        <begin position="49"/>
        <end position="72"/>
    </location>
</feature>
<organism evidence="2 3">
    <name type="scientific">Streptosporangium roseum (strain ATCC 12428 / DSM 43021 / JCM 3005 / KCTC 9067 / NCIMB 10171 / NRRL 2505 / NI 9100)</name>
    <dbReference type="NCBI Taxonomy" id="479432"/>
    <lineage>
        <taxon>Bacteria</taxon>
        <taxon>Bacillati</taxon>
        <taxon>Actinomycetota</taxon>
        <taxon>Actinomycetes</taxon>
        <taxon>Streptosporangiales</taxon>
        <taxon>Streptosporangiaceae</taxon>
        <taxon>Streptosporangium</taxon>
    </lineage>
</organism>
<dbReference type="HOGENOM" id="CLU_2720693_0_0_11"/>
<dbReference type="AlphaFoldDB" id="D2ARB4"/>
<evidence type="ECO:0000256" key="1">
    <source>
        <dbReference type="SAM" id="MobiDB-lite"/>
    </source>
</evidence>
<accession>D2ARB4</accession>
<protein>
    <submittedName>
        <fullName evidence="2">Uncharacterized protein</fullName>
    </submittedName>
</protein>
<gene>
    <name evidence="2" type="ordered locus">Sros_5707</name>
</gene>
<dbReference type="EMBL" id="CP001814">
    <property type="protein sequence ID" value="ACZ88455.1"/>
    <property type="molecule type" value="Genomic_DNA"/>
</dbReference>
<dbReference type="Proteomes" id="UP000002029">
    <property type="component" value="Chromosome"/>
</dbReference>
<evidence type="ECO:0000313" key="2">
    <source>
        <dbReference type="EMBL" id="ACZ88455.1"/>
    </source>
</evidence>
<keyword evidence="3" id="KW-1185">Reference proteome</keyword>
<name>D2ARB4_STRRD</name>
<sequence>MRDLARLDTDARRSGIYLDFHAAPPAVADSSATPYGTAGLPFAACSKRAGSGRPAVSQACLRRGTASSRERV</sequence>
<dbReference type="KEGG" id="sro:Sros_5707"/>
<proteinExistence type="predicted"/>